<evidence type="ECO:0000313" key="4">
    <source>
        <dbReference type="EMBL" id="OTG01760.1"/>
    </source>
</evidence>
<name>A0A251SSE3_HELAN</name>
<dbReference type="AlphaFoldDB" id="A0A251SSE3"/>
<feature type="domain" description="Retrovirus-related Pol polyprotein from transposon TNT 1-94-like beta-barrel" evidence="2">
    <location>
        <begin position="61"/>
        <end position="135"/>
    </location>
</feature>
<evidence type="ECO:0000313" key="3">
    <source>
        <dbReference type="EMBL" id="KAF5773667.1"/>
    </source>
</evidence>
<dbReference type="InterPro" id="IPR054722">
    <property type="entry name" value="PolX-like_BBD"/>
</dbReference>
<keyword evidence="5" id="KW-1185">Reference proteome</keyword>
<reference evidence="4" key="2">
    <citation type="submission" date="2017-02" db="EMBL/GenBank/DDBJ databases">
        <title>Sunflower complete genome.</title>
        <authorList>
            <person name="Langlade N."/>
            <person name="Munos S."/>
        </authorList>
    </citation>
    <scope>NUCLEOTIDE SEQUENCE [LARGE SCALE GENOMIC DNA]</scope>
    <source>
        <tissue evidence="4">Leaves</tissue>
    </source>
</reference>
<evidence type="ECO:0000259" key="2">
    <source>
        <dbReference type="Pfam" id="PF22936"/>
    </source>
</evidence>
<feature type="region of interest" description="Disordered" evidence="1">
    <location>
        <begin position="1"/>
        <end position="26"/>
    </location>
</feature>
<gene>
    <name evidence="4" type="ORF">HannXRQ_Chr13g0405511</name>
    <name evidence="3" type="ORF">HanXRQr2_Chr13g0591121</name>
</gene>
<reference evidence="3" key="3">
    <citation type="submission" date="2020-06" db="EMBL/GenBank/DDBJ databases">
        <title>Helianthus annuus Genome sequencing and assembly Release 2.</title>
        <authorList>
            <person name="Gouzy J."/>
            <person name="Langlade N."/>
            <person name="Munos S."/>
        </authorList>
    </citation>
    <scope>NUCLEOTIDE SEQUENCE</scope>
    <source>
        <tissue evidence="3">Leaves</tissue>
    </source>
</reference>
<dbReference type="EMBL" id="CM007902">
    <property type="protein sequence ID" value="OTG01760.1"/>
    <property type="molecule type" value="Genomic_DNA"/>
</dbReference>
<dbReference type="EMBL" id="MNCJ02000328">
    <property type="protein sequence ID" value="KAF5773667.1"/>
    <property type="molecule type" value="Genomic_DNA"/>
</dbReference>
<evidence type="ECO:0000313" key="5">
    <source>
        <dbReference type="Proteomes" id="UP000215914"/>
    </source>
</evidence>
<dbReference type="Proteomes" id="UP000215914">
    <property type="component" value="Chromosome 13"/>
</dbReference>
<evidence type="ECO:0000256" key="1">
    <source>
        <dbReference type="SAM" id="MobiDB-lite"/>
    </source>
</evidence>
<accession>A0A251SSE3</accession>
<dbReference type="Pfam" id="PF22936">
    <property type="entry name" value="Pol_BBD"/>
    <property type="match status" value="1"/>
</dbReference>
<protein>
    <recommendedName>
        <fullName evidence="2">Retrovirus-related Pol polyprotein from transposon TNT 1-94-like beta-barrel domain-containing protein</fullName>
    </recommendedName>
</protein>
<feature type="compositionally biased region" description="Polar residues" evidence="1">
    <location>
        <begin position="9"/>
        <end position="23"/>
    </location>
</feature>
<proteinExistence type="predicted"/>
<sequence>MAGDDQSRTKSNSVADNLNQSSPIPGLNHEKYEQFISSFTNDEIIQWMENMGARLGDDGNWIIDSGCTEHKTYLLNLFHGNLKTTRELPVRIPNGDSIPVKGKGSSTLPNGTEIRDVLYVPDFTCNLLSVSRLTRDLDCTEGYVGVGRGMA</sequence>
<reference evidence="3 5" key="1">
    <citation type="journal article" date="2017" name="Nature">
        <title>The sunflower genome provides insights into oil metabolism, flowering and Asterid evolution.</title>
        <authorList>
            <person name="Badouin H."/>
            <person name="Gouzy J."/>
            <person name="Grassa C.J."/>
            <person name="Murat F."/>
            <person name="Staton S.E."/>
            <person name="Cottret L."/>
            <person name="Lelandais-Briere C."/>
            <person name="Owens G.L."/>
            <person name="Carrere S."/>
            <person name="Mayjonade B."/>
            <person name="Legrand L."/>
            <person name="Gill N."/>
            <person name="Kane N.C."/>
            <person name="Bowers J.E."/>
            <person name="Hubner S."/>
            <person name="Bellec A."/>
            <person name="Berard A."/>
            <person name="Berges H."/>
            <person name="Blanchet N."/>
            <person name="Boniface M.C."/>
            <person name="Brunel D."/>
            <person name="Catrice O."/>
            <person name="Chaidir N."/>
            <person name="Claudel C."/>
            <person name="Donnadieu C."/>
            <person name="Faraut T."/>
            <person name="Fievet G."/>
            <person name="Helmstetter N."/>
            <person name="King M."/>
            <person name="Knapp S.J."/>
            <person name="Lai Z."/>
            <person name="Le Paslier M.C."/>
            <person name="Lippi Y."/>
            <person name="Lorenzon L."/>
            <person name="Mandel J.R."/>
            <person name="Marage G."/>
            <person name="Marchand G."/>
            <person name="Marquand E."/>
            <person name="Bret-Mestries E."/>
            <person name="Morien E."/>
            <person name="Nambeesan S."/>
            <person name="Nguyen T."/>
            <person name="Pegot-Espagnet P."/>
            <person name="Pouilly N."/>
            <person name="Raftis F."/>
            <person name="Sallet E."/>
            <person name="Schiex T."/>
            <person name="Thomas J."/>
            <person name="Vandecasteele C."/>
            <person name="Vares D."/>
            <person name="Vear F."/>
            <person name="Vautrin S."/>
            <person name="Crespi M."/>
            <person name="Mangin B."/>
            <person name="Burke J.M."/>
            <person name="Salse J."/>
            <person name="Munos S."/>
            <person name="Vincourt P."/>
            <person name="Rieseberg L.H."/>
            <person name="Langlade N.B."/>
        </authorList>
    </citation>
    <scope>NUCLEOTIDE SEQUENCE [LARGE SCALE GENOMIC DNA]</scope>
    <source>
        <strain evidence="5">cv. SF193</strain>
        <tissue evidence="3">Leaves</tissue>
    </source>
</reference>
<dbReference type="Gramene" id="mRNA:HanXRQr2_Chr13g0591121">
    <property type="protein sequence ID" value="mRNA:HanXRQr2_Chr13g0591121"/>
    <property type="gene ID" value="HanXRQr2_Chr13g0591121"/>
</dbReference>
<dbReference type="InParanoid" id="A0A251SSE3"/>
<organism evidence="4 5">
    <name type="scientific">Helianthus annuus</name>
    <name type="common">Common sunflower</name>
    <dbReference type="NCBI Taxonomy" id="4232"/>
    <lineage>
        <taxon>Eukaryota</taxon>
        <taxon>Viridiplantae</taxon>
        <taxon>Streptophyta</taxon>
        <taxon>Embryophyta</taxon>
        <taxon>Tracheophyta</taxon>
        <taxon>Spermatophyta</taxon>
        <taxon>Magnoliopsida</taxon>
        <taxon>eudicotyledons</taxon>
        <taxon>Gunneridae</taxon>
        <taxon>Pentapetalae</taxon>
        <taxon>asterids</taxon>
        <taxon>campanulids</taxon>
        <taxon>Asterales</taxon>
        <taxon>Asteraceae</taxon>
        <taxon>Asteroideae</taxon>
        <taxon>Heliantheae alliance</taxon>
        <taxon>Heliantheae</taxon>
        <taxon>Helianthus</taxon>
    </lineage>
</organism>